<dbReference type="EC" id="2.3.1.20" evidence="4"/>
<dbReference type="Proteomes" id="UP001197247">
    <property type="component" value="Unassembled WGS sequence"/>
</dbReference>
<evidence type="ECO:0000256" key="1">
    <source>
        <dbReference type="ARBA" id="ARBA00000697"/>
    </source>
</evidence>
<dbReference type="PROSITE" id="PS51318">
    <property type="entry name" value="TAT"/>
    <property type="match status" value="1"/>
</dbReference>
<comment type="similarity">
    <text evidence="2">Belongs to the mycobacterial A85 antigen family.</text>
</comment>
<name>A0ABS5TKH2_9ACTN</name>
<dbReference type="PANTHER" id="PTHR48098">
    <property type="entry name" value="ENTEROCHELIN ESTERASE-RELATED"/>
    <property type="match status" value="1"/>
</dbReference>
<dbReference type="Pfam" id="PF00756">
    <property type="entry name" value="Esterase"/>
    <property type="match status" value="1"/>
</dbReference>
<accession>A0ABS5TKH2</accession>
<evidence type="ECO:0000256" key="7">
    <source>
        <dbReference type="ARBA" id="ARBA00032572"/>
    </source>
</evidence>
<gene>
    <name evidence="9" type="ORF">KIH74_21870</name>
</gene>
<evidence type="ECO:0000256" key="5">
    <source>
        <dbReference type="ARBA" id="ARBA00022679"/>
    </source>
</evidence>
<dbReference type="InterPro" id="IPR029058">
    <property type="entry name" value="AB_hydrolase_fold"/>
</dbReference>
<comment type="caution">
    <text evidence="9">The sequence shown here is derived from an EMBL/GenBank/DDBJ whole genome shotgun (WGS) entry which is preliminary data.</text>
</comment>
<evidence type="ECO:0000313" key="9">
    <source>
        <dbReference type="EMBL" id="MBT0771602.1"/>
    </source>
</evidence>
<comment type="catalytic activity">
    <reaction evidence="8">
        <text>an acyl-CoA + a 1,2-diacyl-sn-glycerol = a triacyl-sn-glycerol + CoA</text>
        <dbReference type="Rhea" id="RHEA:10868"/>
        <dbReference type="ChEBI" id="CHEBI:17815"/>
        <dbReference type="ChEBI" id="CHEBI:57287"/>
        <dbReference type="ChEBI" id="CHEBI:58342"/>
        <dbReference type="ChEBI" id="CHEBI:64615"/>
        <dbReference type="EC" id="2.3.1.20"/>
    </reaction>
</comment>
<evidence type="ECO:0000256" key="2">
    <source>
        <dbReference type="ARBA" id="ARBA00005874"/>
    </source>
</evidence>
<dbReference type="RefSeq" id="WP_214157967.1">
    <property type="nucleotide sequence ID" value="NZ_JAHBAY010000009.1"/>
</dbReference>
<dbReference type="EC" id="2.3.1.122" evidence="3"/>
<keyword evidence="5" id="KW-0808">Transferase</keyword>
<evidence type="ECO:0000313" key="10">
    <source>
        <dbReference type="Proteomes" id="UP001197247"/>
    </source>
</evidence>
<sequence>MPSARKITRRVLLTGAAGTAVTGTALAGSLSGVLPGRSALRRRLGIGQVEAGVPDAGGDDPHYATFASTARGRPVTWGWAVPPGHDPDGLPVVLVLHGRGDDAHSSFEHLGMHQYLAAHVSDGGTAMGVVSVDGDETYWHPRADGDDPIAMIAGELLPRVADLGFSTRKIAVTGYSMGGFGSLLLAREAAHGRFGAAGQLVAAAASSPALFASAGATSAGSFDDAEDFATYGALAGQPGTKGLPLSVSCGVDDPFCAQTKRYRAHCDPAPDGGISDGAHTMDYWRSRVPGQLAFLGEHLAST</sequence>
<keyword evidence="10" id="KW-1185">Reference proteome</keyword>
<proteinExistence type="inferred from homology"/>
<dbReference type="InterPro" id="IPR006311">
    <property type="entry name" value="TAT_signal"/>
</dbReference>
<dbReference type="Gene3D" id="3.40.50.1820">
    <property type="entry name" value="alpha/beta hydrolase"/>
    <property type="match status" value="1"/>
</dbReference>
<dbReference type="InterPro" id="IPR050583">
    <property type="entry name" value="Mycobacterial_A85_antigen"/>
</dbReference>
<keyword evidence="6" id="KW-0012">Acyltransferase</keyword>
<dbReference type="EMBL" id="JAHBAY010000009">
    <property type="protein sequence ID" value="MBT0771602.1"/>
    <property type="molecule type" value="Genomic_DNA"/>
</dbReference>
<comment type="catalytic activity">
    <reaction evidence="1">
        <text>2 alpha,alpha'-trehalose 6-mycolate = alpha,alpha'-trehalose 6,6'-bismycolate + alpha,alpha-trehalose</text>
        <dbReference type="Rhea" id="RHEA:23472"/>
        <dbReference type="ChEBI" id="CHEBI:16551"/>
        <dbReference type="ChEBI" id="CHEBI:18195"/>
        <dbReference type="ChEBI" id="CHEBI:18234"/>
        <dbReference type="EC" id="2.3.1.122"/>
    </reaction>
</comment>
<evidence type="ECO:0000256" key="6">
    <source>
        <dbReference type="ARBA" id="ARBA00023315"/>
    </source>
</evidence>
<organism evidence="9 10">
    <name type="scientific">Kineosporia corallincola</name>
    <dbReference type="NCBI Taxonomy" id="2835133"/>
    <lineage>
        <taxon>Bacteria</taxon>
        <taxon>Bacillati</taxon>
        <taxon>Actinomycetota</taxon>
        <taxon>Actinomycetes</taxon>
        <taxon>Kineosporiales</taxon>
        <taxon>Kineosporiaceae</taxon>
        <taxon>Kineosporia</taxon>
    </lineage>
</organism>
<reference evidence="9 10" key="1">
    <citation type="submission" date="2021-05" db="EMBL/GenBank/DDBJ databases">
        <title>Kineosporia and Streptomyces sp. nov. two new marine actinobacteria isolated from Coral.</title>
        <authorList>
            <person name="Buangrab K."/>
            <person name="Sutthacheep M."/>
            <person name="Yeemin T."/>
            <person name="Harunari E."/>
            <person name="Igarashi Y."/>
            <person name="Kanchanasin P."/>
            <person name="Tanasupawat S."/>
            <person name="Phongsopitanun W."/>
        </authorList>
    </citation>
    <scope>NUCLEOTIDE SEQUENCE [LARGE SCALE GENOMIC DNA]</scope>
    <source>
        <strain evidence="9 10">J2-2</strain>
    </source>
</reference>
<evidence type="ECO:0000256" key="4">
    <source>
        <dbReference type="ARBA" id="ARBA00013244"/>
    </source>
</evidence>
<protein>
    <recommendedName>
        <fullName evidence="7">Acyl-CoA:diacylglycerol acyltransferase</fullName>
        <ecNumber evidence="3">2.3.1.122</ecNumber>
        <ecNumber evidence="4">2.3.1.20</ecNumber>
    </recommendedName>
</protein>
<dbReference type="InterPro" id="IPR000801">
    <property type="entry name" value="Esterase-like"/>
</dbReference>
<dbReference type="PANTHER" id="PTHR48098:SF1">
    <property type="entry name" value="DIACYLGLYCEROL ACYLTRANSFERASE_MYCOLYLTRANSFERASE AG85A"/>
    <property type="match status" value="1"/>
</dbReference>
<dbReference type="SUPFAM" id="SSF53474">
    <property type="entry name" value="alpha/beta-Hydrolases"/>
    <property type="match status" value="1"/>
</dbReference>
<evidence type="ECO:0000256" key="3">
    <source>
        <dbReference type="ARBA" id="ARBA00012820"/>
    </source>
</evidence>
<evidence type="ECO:0000256" key="8">
    <source>
        <dbReference type="ARBA" id="ARBA00048109"/>
    </source>
</evidence>